<dbReference type="CDD" id="cd03137">
    <property type="entry name" value="GATase1_AraC_1"/>
    <property type="match status" value="1"/>
</dbReference>
<dbReference type="Pfam" id="PF01965">
    <property type="entry name" value="DJ-1_PfpI"/>
    <property type="match status" value="1"/>
</dbReference>
<dbReference type="Pfam" id="PF12833">
    <property type="entry name" value="HTH_18"/>
    <property type="match status" value="1"/>
</dbReference>
<keyword evidence="2" id="KW-0804">Transcription</keyword>
<dbReference type="InterPro" id="IPR002818">
    <property type="entry name" value="DJ-1/PfpI"/>
</dbReference>
<dbReference type="EMBL" id="BAAANN010000022">
    <property type="protein sequence ID" value="GAA1971540.1"/>
    <property type="molecule type" value="Genomic_DNA"/>
</dbReference>
<dbReference type="InterPro" id="IPR009057">
    <property type="entry name" value="Homeodomain-like_sf"/>
</dbReference>
<dbReference type="SUPFAM" id="SSF46689">
    <property type="entry name" value="Homeodomain-like"/>
    <property type="match status" value="1"/>
</dbReference>
<dbReference type="PANTHER" id="PTHR43130:SF3">
    <property type="entry name" value="HTH-TYPE TRANSCRIPTIONAL REGULATOR RV1931C"/>
    <property type="match status" value="1"/>
</dbReference>
<evidence type="ECO:0000313" key="5">
    <source>
        <dbReference type="Proteomes" id="UP001501116"/>
    </source>
</evidence>
<dbReference type="Gene3D" id="1.10.10.60">
    <property type="entry name" value="Homeodomain-like"/>
    <property type="match status" value="1"/>
</dbReference>
<dbReference type="Gene3D" id="3.40.50.880">
    <property type="match status" value="1"/>
</dbReference>
<reference evidence="5" key="1">
    <citation type="journal article" date="2019" name="Int. J. Syst. Evol. Microbiol.">
        <title>The Global Catalogue of Microorganisms (GCM) 10K type strain sequencing project: providing services to taxonomists for standard genome sequencing and annotation.</title>
        <authorList>
            <consortium name="The Broad Institute Genomics Platform"/>
            <consortium name="The Broad Institute Genome Sequencing Center for Infectious Disease"/>
            <person name="Wu L."/>
            <person name="Ma J."/>
        </authorList>
    </citation>
    <scope>NUCLEOTIDE SEQUENCE [LARGE SCALE GENOMIC DNA]</scope>
    <source>
        <strain evidence="5">JCM 14545</strain>
    </source>
</reference>
<dbReference type="InterPro" id="IPR052158">
    <property type="entry name" value="INH-QAR"/>
</dbReference>
<evidence type="ECO:0000256" key="2">
    <source>
        <dbReference type="ARBA" id="ARBA00023163"/>
    </source>
</evidence>
<gene>
    <name evidence="4" type="ORF">GCM10009754_52260</name>
</gene>
<protein>
    <submittedName>
        <fullName evidence="4">GlxA family transcriptional regulator</fullName>
    </submittedName>
</protein>
<dbReference type="SUPFAM" id="SSF52317">
    <property type="entry name" value="Class I glutamine amidotransferase-like"/>
    <property type="match status" value="1"/>
</dbReference>
<dbReference type="InterPro" id="IPR029062">
    <property type="entry name" value="Class_I_gatase-like"/>
</dbReference>
<dbReference type="SMART" id="SM00342">
    <property type="entry name" value="HTH_ARAC"/>
    <property type="match status" value="1"/>
</dbReference>
<dbReference type="InterPro" id="IPR018060">
    <property type="entry name" value="HTH_AraC"/>
</dbReference>
<dbReference type="PANTHER" id="PTHR43130">
    <property type="entry name" value="ARAC-FAMILY TRANSCRIPTIONAL REGULATOR"/>
    <property type="match status" value="1"/>
</dbReference>
<evidence type="ECO:0000256" key="1">
    <source>
        <dbReference type="ARBA" id="ARBA00023015"/>
    </source>
</evidence>
<evidence type="ECO:0000259" key="3">
    <source>
        <dbReference type="PROSITE" id="PS01124"/>
    </source>
</evidence>
<sequence length="319" mass="34184">MRRWLAYADRIVTKVAFLLAPAVHLLDLAGPAQVFSTAADIGLGYELAYVAETGEVPTAQGIPLKAGTAWPGLTAADLILVPGWRAPRLPGTPFTEAVLRRLREHHANGGLVASVCAGADALGRAGLLDGRRCTTHHEVQDELAARYPLARVVRDVLYVEDGGIVTSAGIASGIDLALHLVATRHGPGAAARIARSMVVYARRNGDARQTSAMLRHRAHLSDIVHRAQDLIDARFTDRLPLGDLAKASGCSERTLTRLFVTTTGLTPLRYQQTLRLERAEHLINGGSAVESAARAVGFEDARMLRRLRSRAAAEPPTSA</sequence>
<organism evidence="4 5">
    <name type="scientific">Amycolatopsis minnesotensis</name>
    <dbReference type="NCBI Taxonomy" id="337894"/>
    <lineage>
        <taxon>Bacteria</taxon>
        <taxon>Bacillati</taxon>
        <taxon>Actinomycetota</taxon>
        <taxon>Actinomycetes</taxon>
        <taxon>Pseudonocardiales</taxon>
        <taxon>Pseudonocardiaceae</taxon>
        <taxon>Amycolatopsis</taxon>
    </lineage>
</organism>
<accession>A0ABP5D0P7</accession>
<dbReference type="PROSITE" id="PS01124">
    <property type="entry name" value="HTH_ARAC_FAMILY_2"/>
    <property type="match status" value="1"/>
</dbReference>
<evidence type="ECO:0000313" key="4">
    <source>
        <dbReference type="EMBL" id="GAA1971540.1"/>
    </source>
</evidence>
<keyword evidence="1" id="KW-0805">Transcription regulation</keyword>
<proteinExistence type="predicted"/>
<comment type="caution">
    <text evidence="4">The sequence shown here is derived from an EMBL/GenBank/DDBJ whole genome shotgun (WGS) entry which is preliminary data.</text>
</comment>
<dbReference type="Proteomes" id="UP001501116">
    <property type="component" value="Unassembled WGS sequence"/>
</dbReference>
<name>A0ABP5D0P7_9PSEU</name>
<feature type="domain" description="HTH araC/xylS-type" evidence="3">
    <location>
        <begin position="225"/>
        <end position="319"/>
    </location>
</feature>
<keyword evidence="5" id="KW-1185">Reference proteome</keyword>